<dbReference type="NCBIfam" id="NF011291">
    <property type="entry name" value="PRK14703.1"/>
    <property type="match status" value="1"/>
</dbReference>
<feature type="binding site" evidence="9">
    <location>
        <position position="235"/>
    </location>
    <ligand>
        <name>ATP</name>
        <dbReference type="ChEBI" id="CHEBI:30616"/>
    </ligand>
</feature>
<evidence type="ECO:0000256" key="7">
    <source>
        <dbReference type="ARBA" id="ARBA00023146"/>
    </source>
</evidence>
<dbReference type="PANTHER" id="PTHR43097:SF5">
    <property type="entry name" value="GLUTAMATE--TRNA LIGASE"/>
    <property type="match status" value="1"/>
</dbReference>
<feature type="binding site" evidence="9">
    <location>
        <position position="70"/>
    </location>
    <ligand>
        <name>L-glutamine</name>
        <dbReference type="ChEBI" id="CHEBI:58359"/>
    </ligand>
</feature>
<dbReference type="InterPro" id="IPR022861">
    <property type="entry name" value="Gln_tRNA_ligase_bac"/>
</dbReference>
<feature type="binding site" evidence="9">
    <location>
        <begin position="37"/>
        <end position="39"/>
    </location>
    <ligand>
        <name>ATP</name>
        <dbReference type="ChEBI" id="CHEBI:30616"/>
    </ligand>
</feature>
<feature type="binding site" evidence="9">
    <location>
        <begin position="273"/>
        <end position="275"/>
    </location>
    <ligand>
        <name>ATP</name>
        <dbReference type="ChEBI" id="CHEBI:30616"/>
    </ligand>
</feature>
<evidence type="ECO:0000256" key="3">
    <source>
        <dbReference type="ARBA" id="ARBA00022598"/>
    </source>
</evidence>
<protein>
    <recommendedName>
        <fullName evidence="9">Glutamine--tRNA ligase</fullName>
        <ecNumber evidence="9">6.1.1.18</ecNumber>
    </recommendedName>
    <alternativeName>
        <fullName evidence="9">Glutaminyl-tRNA synthetase</fullName>
        <shortName evidence="9">GlnRS</shortName>
    </alternativeName>
</protein>
<dbReference type="Gene3D" id="2.40.240.10">
    <property type="entry name" value="Ribosomal Protein L25, Chain P"/>
    <property type="match status" value="2"/>
</dbReference>
<evidence type="ECO:0000313" key="14">
    <source>
        <dbReference type="EMBL" id="PUE04290.1"/>
    </source>
</evidence>
<comment type="caution">
    <text evidence="9">Lacks conserved residue(s) required for the propagation of feature annotation.</text>
</comment>
<dbReference type="InterPro" id="IPR011035">
    <property type="entry name" value="Ribosomal_bL25/Gln-tRNA_synth"/>
</dbReference>
<dbReference type="SUPFAM" id="SSF52374">
    <property type="entry name" value="Nucleotidylyl transferase"/>
    <property type="match status" value="1"/>
</dbReference>
<reference evidence="14 15" key="1">
    <citation type="submission" date="2018-01" db="EMBL/GenBank/DDBJ databases">
        <title>Novel co-symbiosis in the lucinid bivalve Phacoides pectinatus.</title>
        <authorList>
            <person name="Lim S.J."/>
            <person name="Davis B.G."/>
            <person name="Gill D.E."/>
            <person name="Engel A.S."/>
            <person name="Anderson L.C."/>
            <person name="Campbell B.J."/>
        </authorList>
    </citation>
    <scope>NUCLEOTIDE SEQUENCE [LARGE SCALE GENOMIC DNA]</scope>
    <source>
        <strain evidence="14">N3_P5</strain>
    </source>
</reference>
<dbReference type="FunFam" id="2.40.240.10:FF:000001">
    <property type="entry name" value="Glutamine--tRNA ligase"/>
    <property type="match status" value="1"/>
</dbReference>
<dbReference type="EMBL" id="PQCO01000131">
    <property type="protein sequence ID" value="PUE04290.1"/>
    <property type="molecule type" value="Genomic_DNA"/>
</dbReference>
<keyword evidence="6 9" id="KW-0648">Protein biosynthesis</keyword>
<evidence type="ECO:0000256" key="6">
    <source>
        <dbReference type="ARBA" id="ARBA00022917"/>
    </source>
</evidence>
<evidence type="ECO:0000259" key="11">
    <source>
        <dbReference type="Pfam" id="PF00749"/>
    </source>
</evidence>
<dbReference type="CDD" id="cd00807">
    <property type="entry name" value="GlnRS_core"/>
    <property type="match status" value="1"/>
</dbReference>
<feature type="binding site" evidence="9">
    <location>
        <begin position="265"/>
        <end position="266"/>
    </location>
    <ligand>
        <name>ATP</name>
        <dbReference type="ChEBI" id="CHEBI:30616"/>
    </ligand>
</feature>
<dbReference type="FunFam" id="3.40.50.620:FF:000037">
    <property type="entry name" value="Glutamine--tRNA ligase cytoplasmic"/>
    <property type="match status" value="1"/>
</dbReference>
<dbReference type="InterPro" id="IPR049437">
    <property type="entry name" value="tRNA-synt_1c_C2"/>
</dbReference>
<evidence type="ECO:0000256" key="5">
    <source>
        <dbReference type="ARBA" id="ARBA00022840"/>
    </source>
</evidence>
<dbReference type="GO" id="GO:0006425">
    <property type="term" value="P:glutaminyl-tRNA aminoacylation"/>
    <property type="evidence" value="ECO:0007669"/>
    <property type="project" value="UniProtKB-UniRule"/>
</dbReference>
<comment type="similarity">
    <text evidence="1 9 10">Belongs to the class-I aminoacyl-tRNA synthetase family.</text>
</comment>
<feature type="domain" description="tRNA synthetases class I (E and Q) anti-codon binding" evidence="13">
    <location>
        <begin position="460"/>
        <end position="535"/>
    </location>
</feature>
<name>A0A6N4DWJ7_9GAMM</name>
<dbReference type="GO" id="GO:0005829">
    <property type="term" value="C:cytosol"/>
    <property type="evidence" value="ECO:0007669"/>
    <property type="project" value="TreeGrafter"/>
</dbReference>
<comment type="caution">
    <text evidence="14">The sequence shown here is derived from an EMBL/GenBank/DDBJ whole genome shotgun (WGS) entry which is preliminary data.</text>
</comment>
<dbReference type="Gene3D" id="3.40.50.620">
    <property type="entry name" value="HUPs"/>
    <property type="match status" value="1"/>
</dbReference>
<dbReference type="InterPro" id="IPR004514">
    <property type="entry name" value="Gln-tRNA-synth"/>
</dbReference>
<feature type="binding site" evidence="9">
    <location>
        <begin position="43"/>
        <end position="49"/>
    </location>
    <ligand>
        <name>ATP</name>
        <dbReference type="ChEBI" id="CHEBI:30616"/>
    </ligand>
</feature>
<dbReference type="Pfam" id="PF20974">
    <property type="entry name" value="tRNA-synt_1c_C2"/>
    <property type="match status" value="1"/>
</dbReference>
<dbReference type="InterPro" id="IPR001412">
    <property type="entry name" value="aa-tRNA-synth_I_CS"/>
</dbReference>
<sequence length="563" mass="64021">MNDNEITAPTNFIRQIIDRDQASGKHGGRVHTRFPPEPNGFLHIGHAKSICLNFGIARDYPGGMCNLRFDDTNPHKENQEYVDAIKADVRWLGFDWEQRLFYASDYFEQLHGFAVELIEKGLAYVCDLSAEETRRYRGTLTEPGMPSPYRERSPAENLDLFARMKAGEFEDGARVLRARIDMAAPNINLRDPTLYRIRHGVIHHQTGEQWCIYPMYDFTHPISDALEGITHSLCTLEFEDHRPLYDWVLDNISIDCHPQQIEFSRLNLQYTVVSKRKLTQLVSEGHVDGWDDPRMPTIAGLRRRGYTPAAIRTFCERIGVTKADNSVEMGILEACIREDLDAHAPRAMAVLDPLKVILVNYPEGVVEELQAPCHPKDEGMGSRTLKLTREIYIDRADFREEANKKYKRLVSGGEVRLRNAYVIRADQVIRDAGGEIVELRCSYDPATLGANPEGRKVRGVIHWVSASEGLPAEVRLYDRLFNNPTPDGDRTVASFLAHINPDSLRVVRTAVVEPSLAGATPGEHYQFEREGYFTPDGRSDDGRLVFNRTVTLRDSWARIEQTV</sequence>
<dbReference type="InterPro" id="IPR000924">
    <property type="entry name" value="Glu/Gln-tRNA-synth"/>
</dbReference>
<dbReference type="FunFam" id="3.90.800.10:FF:000001">
    <property type="entry name" value="Glutamine--tRNA ligase"/>
    <property type="match status" value="1"/>
</dbReference>
<feature type="binding site" evidence="9">
    <location>
        <position position="216"/>
    </location>
    <ligand>
        <name>L-glutamine</name>
        <dbReference type="ChEBI" id="CHEBI:58359"/>
    </ligand>
</feature>
<dbReference type="GO" id="GO:0004819">
    <property type="term" value="F:glutamine-tRNA ligase activity"/>
    <property type="evidence" value="ECO:0007669"/>
    <property type="project" value="UniProtKB-UniRule"/>
</dbReference>
<dbReference type="PRINTS" id="PR00987">
    <property type="entry name" value="TRNASYNTHGLU"/>
</dbReference>
<dbReference type="EC" id="6.1.1.18" evidence="9"/>
<keyword evidence="2 9" id="KW-0963">Cytoplasm</keyword>
<dbReference type="GO" id="GO:0005524">
    <property type="term" value="F:ATP binding"/>
    <property type="evidence" value="ECO:0007669"/>
    <property type="project" value="UniProtKB-UniRule"/>
</dbReference>
<dbReference type="InterPro" id="IPR020059">
    <property type="entry name" value="Glu/Gln-tRNA-synth_Ib_codon-bd"/>
</dbReference>
<dbReference type="InterPro" id="IPR020056">
    <property type="entry name" value="Rbsml_bL25/Gln-tRNA_synth_N"/>
</dbReference>
<dbReference type="InterPro" id="IPR020058">
    <property type="entry name" value="Glu/Gln-tRNA-synth_Ib_cat-dom"/>
</dbReference>
<gene>
    <name evidence="9" type="primary">glnS</name>
    <name evidence="14" type="ORF">C3L24_03450</name>
</gene>
<dbReference type="Pfam" id="PF00749">
    <property type="entry name" value="tRNA-synt_1c"/>
    <property type="match status" value="1"/>
</dbReference>
<comment type="catalytic activity">
    <reaction evidence="8 9">
        <text>tRNA(Gln) + L-glutamine + ATP = L-glutaminyl-tRNA(Gln) + AMP + diphosphate</text>
        <dbReference type="Rhea" id="RHEA:20121"/>
        <dbReference type="Rhea" id="RHEA-COMP:9662"/>
        <dbReference type="Rhea" id="RHEA-COMP:9681"/>
        <dbReference type="ChEBI" id="CHEBI:30616"/>
        <dbReference type="ChEBI" id="CHEBI:33019"/>
        <dbReference type="ChEBI" id="CHEBI:58359"/>
        <dbReference type="ChEBI" id="CHEBI:78442"/>
        <dbReference type="ChEBI" id="CHEBI:78521"/>
        <dbReference type="ChEBI" id="CHEBI:456215"/>
        <dbReference type="EC" id="6.1.1.18"/>
    </reaction>
</comment>
<evidence type="ECO:0000256" key="8">
    <source>
        <dbReference type="ARBA" id="ARBA00048270"/>
    </source>
</evidence>
<comment type="subunit">
    <text evidence="9">Monomer.</text>
</comment>
<dbReference type="PANTHER" id="PTHR43097">
    <property type="entry name" value="GLUTAMINE-TRNA LIGASE"/>
    <property type="match status" value="1"/>
</dbReference>
<keyword evidence="5 9" id="KW-0067">ATP-binding</keyword>
<dbReference type="Proteomes" id="UP000250928">
    <property type="component" value="Unassembled WGS sequence"/>
</dbReference>
<evidence type="ECO:0000256" key="1">
    <source>
        <dbReference type="ARBA" id="ARBA00005594"/>
    </source>
</evidence>
<evidence type="ECO:0000256" key="10">
    <source>
        <dbReference type="RuleBase" id="RU363037"/>
    </source>
</evidence>
<proteinExistence type="inferred from homology"/>
<dbReference type="PROSITE" id="PS00178">
    <property type="entry name" value="AA_TRNA_LIGASE_I"/>
    <property type="match status" value="1"/>
</dbReference>
<keyword evidence="4 9" id="KW-0547">Nucleotide-binding</keyword>
<feature type="domain" description="Glutamyl/glutaminyl-tRNA synthetase class Ib catalytic" evidence="11">
    <location>
        <begin position="30"/>
        <end position="341"/>
    </location>
</feature>
<evidence type="ECO:0000256" key="2">
    <source>
        <dbReference type="ARBA" id="ARBA00022490"/>
    </source>
</evidence>
<comment type="subcellular location">
    <subcellularLocation>
        <location evidence="9">Cytoplasm</location>
    </subcellularLocation>
</comment>
<accession>A0A6N4DWJ7</accession>
<keyword evidence="3 9" id="KW-0436">Ligase</keyword>
<keyword evidence="7 9" id="KW-0030">Aminoacyl-tRNA synthetase</keyword>
<feature type="domain" description="Glutamyl/glutaminyl-tRNA synthetase class Ib anti-codon binding" evidence="12">
    <location>
        <begin position="344"/>
        <end position="444"/>
    </location>
</feature>
<dbReference type="NCBIfam" id="TIGR00440">
    <property type="entry name" value="glnS"/>
    <property type="match status" value="1"/>
</dbReference>
<evidence type="ECO:0000259" key="12">
    <source>
        <dbReference type="Pfam" id="PF03950"/>
    </source>
</evidence>
<dbReference type="InterPro" id="IPR014729">
    <property type="entry name" value="Rossmann-like_a/b/a_fold"/>
</dbReference>
<dbReference type="GO" id="GO:0006424">
    <property type="term" value="P:glutamyl-tRNA aminoacylation"/>
    <property type="evidence" value="ECO:0007669"/>
    <property type="project" value="UniProtKB-UniRule"/>
</dbReference>
<dbReference type="Pfam" id="PF03950">
    <property type="entry name" value="tRNA-synt_1c_C"/>
    <property type="match status" value="1"/>
</dbReference>
<evidence type="ECO:0000259" key="13">
    <source>
        <dbReference type="Pfam" id="PF20974"/>
    </source>
</evidence>
<evidence type="ECO:0000256" key="4">
    <source>
        <dbReference type="ARBA" id="ARBA00022741"/>
    </source>
</evidence>
<dbReference type="SUPFAM" id="SSF50715">
    <property type="entry name" value="Ribosomal protein L25-like"/>
    <property type="match status" value="1"/>
</dbReference>
<organism evidence="14 15">
    <name type="scientific">Candidatus Sedimenticola endophacoides</name>
    <dbReference type="NCBI Taxonomy" id="2548426"/>
    <lineage>
        <taxon>Bacteria</taxon>
        <taxon>Pseudomonadati</taxon>
        <taxon>Pseudomonadota</taxon>
        <taxon>Gammaproteobacteria</taxon>
        <taxon>Chromatiales</taxon>
        <taxon>Sedimenticolaceae</taxon>
        <taxon>Sedimenticola</taxon>
    </lineage>
</organism>
<dbReference type="InterPro" id="IPR050132">
    <property type="entry name" value="Gln/Glu-tRNA_Ligase"/>
</dbReference>
<evidence type="ECO:0000256" key="9">
    <source>
        <dbReference type="HAMAP-Rule" id="MF_00126"/>
    </source>
</evidence>
<dbReference type="AlphaFoldDB" id="A0A6N4DWJ7"/>
<evidence type="ECO:0000313" key="15">
    <source>
        <dbReference type="Proteomes" id="UP000250928"/>
    </source>
</evidence>
<dbReference type="HAMAP" id="MF_00126">
    <property type="entry name" value="Gln_tRNA_synth"/>
    <property type="match status" value="1"/>
</dbReference>
<dbReference type="FunFam" id="1.10.1160.10:FF:000001">
    <property type="entry name" value="Glutamine--tRNA ligase"/>
    <property type="match status" value="1"/>
</dbReference>
<feature type="short sequence motif" description="'HIGH' region" evidence="9">
    <location>
        <begin position="36"/>
        <end position="46"/>
    </location>
</feature>